<proteinExistence type="inferred from homology"/>
<evidence type="ECO:0000313" key="4">
    <source>
        <dbReference type="Proteomes" id="UP000678513"/>
    </source>
</evidence>
<dbReference type="PIRSF" id="PIRSF005384">
    <property type="entry name" value="RpiB_LacA_B"/>
    <property type="match status" value="1"/>
</dbReference>
<comment type="similarity">
    <text evidence="1">Belongs to the LacAB/RpiB family.</text>
</comment>
<keyword evidence="2 3" id="KW-0413">Isomerase</keyword>
<dbReference type="EMBL" id="CP072384">
    <property type="protein sequence ID" value="QUC08977.1"/>
    <property type="molecule type" value="Genomic_DNA"/>
</dbReference>
<dbReference type="EC" id="5.3.1.6" evidence="3"/>
<dbReference type="InterPro" id="IPR003500">
    <property type="entry name" value="RpiB_LacA_LacB"/>
</dbReference>
<accession>A0ABX7Y6Z9</accession>
<dbReference type="InterPro" id="IPR036569">
    <property type="entry name" value="RpiB_LacA_LacB_sf"/>
</dbReference>
<dbReference type="NCBIfam" id="NF004051">
    <property type="entry name" value="PRK05571.1"/>
    <property type="match status" value="1"/>
</dbReference>
<dbReference type="InterPro" id="IPR004785">
    <property type="entry name" value="RpiB"/>
</dbReference>
<dbReference type="NCBIfam" id="TIGR01120">
    <property type="entry name" value="rpiB"/>
    <property type="match status" value="1"/>
</dbReference>
<organism evidence="3 4">
    <name type="scientific">Arachnia rubra</name>
    <dbReference type="NCBI Taxonomy" id="1547448"/>
    <lineage>
        <taxon>Bacteria</taxon>
        <taxon>Bacillati</taxon>
        <taxon>Actinomycetota</taxon>
        <taxon>Actinomycetes</taxon>
        <taxon>Propionibacteriales</taxon>
        <taxon>Propionibacteriaceae</taxon>
        <taxon>Arachnia</taxon>
    </lineage>
</organism>
<dbReference type="NCBIfam" id="TIGR00689">
    <property type="entry name" value="rpiB_lacA_lacB"/>
    <property type="match status" value="1"/>
</dbReference>
<name>A0ABX7Y6Z9_9ACTN</name>
<evidence type="ECO:0000256" key="2">
    <source>
        <dbReference type="ARBA" id="ARBA00023235"/>
    </source>
</evidence>
<dbReference type="PANTHER" id="PTHR43732:SF1">
    <property type="entry name" value="RIBOSE 5-PHOSPHATE ISOMERASE"/>
    <property type="match status" value="1"/>
</dbReference>
<dbReference type="Pfam" id="PF02502">
    <property type="entry name" value="LacAB_rpiB"/>
    <property type="match status" value="1"/>
</dbReference>
<gene>
    <name evidence="3" type="primary">rpiB</name>
    <name evidence="3" type="ORF">J5A65_04420</name>
</gene>
<evidence type="ECO:0000256" key="1">
    <source>
        <dbReference type="ARBA" id="ARBA00008754"/>
    </source>
</evidence>
<dbReference type="InterPro" id="IPR051812">
    <property type="entry name" value="SPI_LacAB/RpiB"/>
</dbReference>
<dbReference type="GO" id="GO:0004751">
    <property type="term" value="F:ribose-5-phosphate isomerase activity"/>
    <property type="evidence" value="ECO:0007669"/>
    <property type="project" value="UniProtKB-EC"/>
</dbReference>
<dbReference type="RefSeq" id="WP_212325789.1">
    <property type="nucleotide sequence ID" value="NZ_AP024463.1"/>
</dbReference>
<sequence length="156" mass="16799">MRIGITSDHAAHNLRIDLIPRLRELGYDVVDRGPATDQRTDYAKWGTRLAQEVASGHLDVGIALCGSGIGISIAANKVKGIRAACVSEIYSAEMSRRHNNANILCFGSRVVGPDVALAICEAFLKASFEGGRHADRVGQLRQLDAGDTSFLHEDAE</sequence>
<protein>
    <submittedName>
        <fullName evidence="3">Ribose 5-phosphate isomerase B</fullName>
        <ecNumber evidence="3">5.3.1.6</ecNumber>
    </submittedName>
</protein>
<evidence type="ECO:0000313" key="3">
    <source>
        <dbReference type="EMBL" id="QUC08977.1"/>
    </source>
</evidence>
<dbReference type="Gene3D" id="3.40.1400.10">
    <property type="entry name" value="Sugar-phosphate isomerase, RpiB/LacA/LacB"/>
    <property type="match status" value="1"/>
</dbReference>
<keyword evidence="4" id="KW-1185">Reference proteome</keyword>
<dbReference type="Proteomes" id="UP000678513">
    <property type="component" value="Chromosome"/>
</dbReference>
<reference evidence="3 4" key="1">
    <citation type="submission" date="2021-03" db="EMBL/GenBank/DDBJ databases">
        <title>Human Oral Microbial Genomes.</title>
        <authorList>
            <person name="Johnston C.D."/>
            <person name="Chen T."/>
            <person name="Dewhirst F.E."/>
        </authorList>
    </citation>
    <scope>NUCLEOTIDE SEQUENCE [LARGE SCALE GENOMIC DNA]</scope>
    <source>
        <strain evidence="3 4">DSMZ 100122</strain>
    </source>
</reference>
<dbReference type="PANTHER" id="PTHR43732">
    <property type="entry name" value="RIBOSE 5-PHOSPHATE ISOMERASE-RELATED"/>
    <property type="match status" value="1"/>
</dbReference>
<dbReference type="SUPFAM" id="SSF89623">
    <property type="entry name" value="Ribose/Galactose isomerase RpiB/AlsB"/>
    <property type="match status" value="1"/>
</dbReference>